<dbReference type="EMBL" id="BGZK01002619">
    <property type="protein sequence ID" value="GBP95373.1"/>
    <property type="molecule type" value="Genomic_DNA"/>
</dbReference>
<evidence type="ECO:0000313" key="2">
    <source>
        <dbReference type="EMBL" id="GBP95373.1"/>
    </source>
</evidence>
<comment type="caution">
    <text evidence="2">The sequence shown here is derived from an EMBL/GenBank/DDBJ whole genome shotgun (WGS) entry which is preliminary data.</text>
</comment>
<dbReference type="Proteomes" id="UP000299102">
    <property type="component" value="Unassembled WGS sequence"/>
</dbReference>
<feature type="compositionally biased region" description="Basic residues" evidence="1">
    <location>
        <begin position="103"/>
        <end position="115"/>
    </location>
</feature>
<reference evidence="2 3" key="1">
    <citation type="journal article" date="2019" name="Commun. Biol.">
        <title>The bagworm genome reveals a unique fibroin gene that provides high tensile strength.</title>
        <authorList>
            <person name="Kono N."/>
            <person name="Nakamura H."/>
            <person name="Ohtoshi R."/>
            <person name="Tomita M."/>
            <person name="Numata K."/>
            <person name="Arakawa K."/>
        </authorList>
    </citation>
    <scope>NUCLEOTIDE SEQUENCE [LARGE SCALE GENOMIC DNA]</scope>
</reference>
<name>A0A4C2A7S3_EUMVA</name>
<feature type="compositionally biased region" description="Low complexity" evidence="1">
    <location>
        <begin position="116"/>
        <end position="127"/>
    </location>
</feature>
<evidence type="ECO:0000313" key="3">
    <source>
        <dbReference type="Proteomes" id="UP000299102"/>
    </source>
</evidence>
<organism evidence="2 3">
    <name type="scientific">Eumeta variegata</name>
    <name type="common">Bagworm moth</name>
    <name type="synonym">Eumeta japonica</name>
    <dbReference type="NCBI Taxonomy" id="151549"/>
    <lineage>
        <taxon>Eukaryota</taxon>
        <taxon>Metazoa</taxon>
        <taxon>Ecdysozoa</taxon>
        <taxon>Arthropoda</taxon>
        <taxon>Hexapoda</taxon>
        <taxon>Insecta</taxon>
        <taxon>Pterygota</taxon>
        <taxon>Neoptera</taxon>
        <taxon>Endopterygota</taxon>
        <taxon>Lepidoptera</taxon>
        <taxon>Glossata</taxon>
        <taxon>Ditrysia</taxon>
        <taxon>Tineoidea</taxon>
        <taxon>Psychidae</taxon>
        <taxon>Oiketicinae</taxon>
        <taxon>Eumeta</taxon>
    </lineage>
</organism>
<proteinExistence type="predicted"/>
<evidence type="ECO:0000256" key="1">
    <source>
        <dbReference type="SAM" id="MobiDB-lite"/>
    </source>
</evidence>
<gene>
    <name evidence="2" type="ORF">EVAR_65482_1</name>
</gene>
<dbReference type="AlphaFoldDB" id="A0A4C2A7S3"/>
<keyword evidence="3" id="KW-1185">Reference proteome</keyword>
<sequence>MEAVPLGYGTTWLCPAALTRVEKRNENEKKNKKLNNRTSPGPIPFRGCAVNLRKRDSGALPRKQFPQDARCGRFGGRTGVGGRKICKGTAPKSPREIESPSLSRRRFAFRRRRAARPPIARARSGVK</sequence>
<feature type="compositionally biased region" description="Gly residues" evidence="1">
    <location>
        <begin position="73"/>
        <end position="82"/>
    </location>
</feature>
<feature type="region of interest" description="Disordered" evidence="1">
    <location>
        <begin position="22"/>
        <end position="46"/>
    </location>
</feature>
<accession>A0A4C2A7S3</accession>
<protein>
    <submittedName>
        <fullName evidence="2">Uncharacterized protein</fullName>
    </submittedName>
</protein>
<feature type="region of interest" description="Disordered" evidence="1">
    <location>
        <begin position="62"/>
        <end position="127"/>
    </location>
</feature>